<dbReference type="AlphaFoldDB" id="A0A0E9PBL8"/>
<proteinExistence type="predicted"/>
<reference evidence="2" key="1">
    <citation type="submission" date="2014-11" db="EMBL/GenBank/DDBJ databases">
        <authorList>
            <person name="Amaro Gonzalez C."/>
        </authorList>
    </citation>
    <scope>NUCLEOTIDE SEQUENCE</scope>
</reference>
<protein>
    <submittedName>
        <fullName evidence="2">Uncharacterized protein</fullName>
    </submittedName>
</protein>
<feature type="compositionally biased region" description="Basic residues" evidence="1">
    <location>
        <begin position="23"/>
        <end position="36"/>
    </location>
</feature>
<organism evidence="2">
    <name type="scientific">Anguilla anguilla</name>
    <name type="common">European freshwater eel</name>
    <name type="synonym">Muraena anguilla</name>
    <dbReference type="NCBI Taxonomy" id="7936"/>
    <lineage>
        <taxon>Eukaryota</taxon>
        <taxon>Metazoa</taxon>
        <taxon>Chordata</taxon>
        <taxon>Craniata</taxon>
        <taxon>Vertebrata</taxon>
        <taxon>Euteleostomi</taxon>
        <taxon>Actinopterygii</taxon>
        <taxon>Neopterygii</taxon>
        <taxon>Teleostei</taxon>
        <taxon>Anguilliformes</taxon>
        <taxon>Anguillidae</taxon>
        <taxon>Anguilla</taxon>
    </lineage>
</organism>
<evidence type="ECO:0000313" key="2">
    <source>
        <dbReference type="EMBL" id="JAH01914.1"/>
    </source>
</evidence>
<reference evidence="2" key="2">
    <citation type="journal article" date="2015" name="Fish Shellfish Immunol.">
        <title>Early steps in the European eel (Anguilla anguilla)-Vibrio vulnificus interaction in the gills: Role of the RtxA13 toxin.</title>
        <authorList>
            <person name="Callol A."/>
            <person name="Pajuelo D."/>
            <person name="Ebbesson L."/>
            <person name="Teles M."/>
            <person name="MacKenzie S."/>
            <person name="Amaro C."/>
        </authorList>
    </citation>
    <scope>NUCLEOTIDE SEQUENCE</scope>
</reference>
<sequence>MSNAHTVTCSGLLVDLGMTSPLKGKKKEKKKRKAKKQTREKVSV</sequence>
<name>A0A0E9PBL8_ANGAN</name>
<evidence type="ECO:0000256" key="1">
    <source>
        <dbReference type="SAM" id="MobiDB-lite"/>
    </source>
</evidence>
<accession>A0A0E9PBL8</accession>
<feature type="region of interest" description="Disordered" evidence="1">
    <location>
        <begin position="1"/>
        <end position="44"/>
    </location>
</feature>
<dbReference type="EMBL" id="GBXM01106663">
    <property type="protein sequence ID" value="JAH01914.1"/>
    <property type="molecule type" value="Transcribed_RNA"/>
</dbReference>